<dbReference type="GO" id="GO:0016887">
    <property type="term" value="F:ATP hydrolysis activity"/>
    <property type="evidence" value="ECO:0007669"/>
    <property type="project" value="InterPro"/>
</dbReference>
<evidence type="ECO:0000259" key="2">
    <source>
        <dbReference type="SMART" id="SM00382"/>
    </source>
</evidence>
<gene>
    <name evidence="3" type="ORF">FPOA_06408</name>
</gene>
<dbReference type="Pfam" id="PF23232">
    <property type="entry name" value="AAA_lid_13"/>
    <property type="match status" value="1"/>
</dbReference>
<feature type="compositionally biased region" description="Basic and acidic residues" evidence="1">
    <location>
        <begin position="261"/>
        <end position="282"/>
    </location>
</feature>
<accession>A0A1B8AZH8</accession>
<evidence type="ECO:0000313" key="4">
    <source>
        <dbReference type="Proteomes" id="UP000091967"/>
    </source>
</evidence>
<dbReference type="SMART" id="SM00382">
    <property type="entry name" value="AAA"/>
    <property type="match status" value="1"/>
</dbReference>
<proteinExistence type="predicted"/>
<dbReference type="InterPro" id="IPR027417">
    <property type="entry name" value="P-loop_NTPase"/>
</dbReference>
<dbReference type="InterPro" id="IPR056599">
    <property type="entry name" value="AAA_lid_fung"/>
</dbReference>
<feature type="region of interest" description="Disordered" evidence="1">
    <location>
        <begin position="107"/>
        <end position="135"/>
    </location>
</feature>
<name>A0A1B8AZH8_FUSPO</name>
<reference evidence="3 4" key="1">
    <citation type="submission" date="2016-06" db="EMBL/GenBank/DDBJ databases">
        <title>Living apart together: crosstalk between the core and supernumerary genomes in a fungal plant pathogen.</title>
        <authorList>
            <person name="Vanheule A."/>
            <person name="Audenaert K."/>
            <person name="Warris S."/>
            <person name="Van De Geest H."/>
            <person name="Schijlen E."/>
            <person name="Hofte M."/>
            <person name="De Saeger S."/>
            <person name="Haesaert G."/>
            <person name="Waalwijk C."/>
            <person name="Van Der Lee T."/>
        </authorList>
    </citation>
    <scope>NUCLEOTIDE SEQUENCE [LARGE SCALE GENOMIC DNA]</scope>
    <source>
        <strain evidence="3 4">2516</strain>
    </source>
</reference>
<evidence type="ECO:0000256" key="1">
    <source>
        <dbReference type="SAM" id="MobiDB-lite"/>
    </source>
</evidence>
<dbReference type="EMBL" id="LYXU01000002">
    <property type="protein sequence ID" value="OBS25874.1"/>
    <property type="molecule type" value="Genomic_DNA"/>
</dbReference>
<dbReference type="InterPro" id="IPR003959">
    <property type="entry name" value="ATPase_AAA_core"/>
</dbReference>
<feature type="compositionally biased region" description="Low complexity" evidence="1">
    <location>
        <begin position="109"/>
        <end position="118"/>
    </location>
</feature>
<dbReference type="GO" id="GO:0005524">
    <property type="term" value="F:ATP binding"/>
    <property type="evidence" value="ECO:0007669"/>
    <property type="project" value="InterPro"/>
</dbReference>
<dbReference type="InterPro" id="IPR003593">
    <property type="entry name" value="AAA+_ATPase"/>
</dbReference>
<feature type="region of interest" description="Disordered" evidence="1">
    <location>
        <begin position="13"/>
        <end position="53"/>
    </location>
</feature>
<organism evidence="3 4">
    <name type="scientific">Fusarium poae</name>
    <dbReference type="NCBI Taxonomy" id="36050"/>
    <lineage>
        <taxon>Eukaryota</taxon>
        <taxon>Fungi</taxon>
        <taxon>Dikarya</taxon>
        <taxon>Ascomycota</taxon>
        <taxon>Pezizomycotina</taxon>
        <taxon>Sordariomycetes</taxon>
        <taxon>Hypocreomycetidae</taxon>
        <taxon>Hypocreales</taxon>
        <taxon>Nectriaceae</taxon>
        <taxon>Fusarium</taxon>
    </lineage>
</organism>
<protein>
    <recommendedName>
        <fullName evidence="2">AAA+ ATPase domain-containing protein</fullName>
    </recommendedName>
</protein>
<feature type="compositionally biased region" description="Basic and acidic residues" evidence="1">
    <location>
        <begin position="371"/>
        <end position="388"/>
    </location>
</feature>
<dbReference type="PANTHER" id="PTHR46411:SF2">
    <property type="entry name" value="AAA+ ATPASE DOMAIN-CONTAINING PROTEIN"/>
    <property type="match status" value="1"/>
</dbReference>
<keyword evidence="4" id="KW-1185">Reference proteome</keyword>
<dbReference type="Gene3D" id="3.40.50.300">
    <property type="entry name" value="P-loop containing nucleotide triphosphate hydrolases"/>
    <property type="match status" value="1"/>
</dbReference>
<feature type="compositionally biased region" description="Polar residues" evidence="1">
    <location>
        <begin position="955"/>
        <end position="965"/>
    </location>
</feature>
<dbReference type="OMA" id="PHWVPAY"/>
<feature type="region of interest" description="Disordered" evidence="1">
    <location>
        <begin position="367"/>
        <end position="388"/>
    </location>
</feature>
<dbReference type="STRING" id="36050.A0A1B8AZH8"/>
<dbReference type="AlphaFoldDB" id="A0A1B8AZH8"/>
<feature type="region of interest" description="Disordered" evidence="1">
    <location>
        <begin position="938"/>
        <end position="1033"/>
    </location>
</feature>
<feature type="compositionally biased region" description="Basic and acidic residues" evidence="1">
    <location>
        <begin position="124"/>
        <end position="135"/>
    </location>
</feature>
<feature type="compositionally biased region" description="Basic and acidic residues" evidence="1">
    <location>
        <begin position="1002"/>
        <end position="1012"/>
    </location>
</feature>
<feature type="compositionally biased region" description="Acidic residues" evidence="1">
    <location>
        <begin position="1013"/>
        <end position="1033"/>
    </location>
</feature>
<dbReference type="SUPFAM" id="SSF52540">
    <property type="entry name" value="P-loop containing nucleoside triphosphate hydrolases"/>
    <property type="match status" value="1"/>
</dbReference>
<feature type="region of interest" description="Disordered" evidence="1">
    <location>
        <begin position="253"/>
        <end position="287"/>
    </location>
</feature>
<comment type="caution">
    <text evidence="3">The sequence shown here is derived from an EMBL/GenBank/DDBJ whole genome shotgun (WGS) entry which is preliminary data.</text>
</comment>
<dbReference type="CDD" id="cd19481">
    <property type="entry name" value="RecA-like_protease"/>
    <property type="match status" value="1"/>
</dbReference>
<dbReference type="Proteomes" id="UP000091967">
    <property type="component" value="Unassembled WGS sequence"/>
</dbReference>
<feature type="domain" description="AAA+ ATPase" evidence="2">
    <location>
        <begin position="671"/>
        <end position="798"/>
    </location>
</feature>
<dbReference type="PANTHER" id="PTHR46411">
    <property type="entry name" value="FAMILY ATPASE, PUTATIVE-RELATED"/>
    <property type="match status" value="1"/>
</dbReference>
<evidence type="ECO:0000313" key="3">
    <source>
        <dbReference type="EMBL" id="OBS25874.1"/>
    </source>
</evidence>
<feature type="compositionally biased region" description="Basic and acidic residues" evidence="1">
    <location>
        <begin position="980"/>
        <end position="991"/>
    </location>
</feature>
<sequence>MNTPSSAVEAILLGSMSEGTPQVGAPDQGQVPTPAAVEGSSPLGNEPKTSTDISDTISSAKLFIAAQVLEQEARNLQSLRPDSSTENLNDRLNTAIKVLEEVQKELKQKAAASQQEKANSPINDKPDKPNEEKQDEIVCKVKQSSMEDWSIDKRESKHIIIAYYPSTSLIEIDQDGHKVTKGVLDDQERPYRVKLASEALLQEIDGITGINQDTEPPMLLAPPYKLLVRYHEAIGTRLAQLSRYLHLESEESANTLGQHPTKFEPKENSPETTPERSLKEDITANENSSVSSKIRDRWVERFNHLKLLQEFSDIHLAPHHRTYAKIKSGDLEKIAFEDLCFLFTPGDIIYVKERGYEQLAKVYSLTGGQQRKGESGKEYERFSRDQEDKKPEGYVQSWTRGSWSPLIVDYYTMESDGYYIGPKDHCKQINHFSGERNITDLVIFPLRFHHEKDKIVERLTERGRRYCTSYGHKSYRGITCPEDDKTSPEEIVGDMFVDIQDYYRVHKKSSIFDSLNDHPKRPPLGRLYPVATDTRETEESTRGTTLNLFDAEVDRKASDEFMLSRQHEMELVELGSSSVPQHILQLLPHWVPAYFFRSRNYYRVYVAHIEDIDKTDEARDSSFEDLVIPDSHRNLLLGLIRNLVLDQNSASKHEVAVNRSTQIDIVRGKGQGLIILLHGPPGSGKTSTAETLAAYTRRPLYPITCGDLGTFPEYVENSLVKHTSRAQRWGCILLLDEADVFLSRRDWRDTSHNGLVSVFLRQLEYYSGILFLTTNRVGVLDEAFKSRIHMSLAYPTIRLEQTLEIWKGILDRLEMDNRTIKIKVKFDRSALLAWAERHYKAHEPMNTTWNGRQIRNAFQLAISLGHYDRDRKLAAANLTNTQAIASGEKKWTSVRLTTANFNNIAKTARDFEDYLQATRGNDSDIAKNLSLRHDYQTEDVAGSSQSRMAQKDYKTQSGGLQTPRSINRDRGTSRNSSGYESRRSRVSRKAESPPTRTRKRRDQSEREQGRNDEFDDEGGDEDDIIEDFTSDDE</sequence>
<dbReference type="InterPro" id="IPR054289">
    <property type="entry name" value="DUF7025"/>
</dbReference>
<dbReference type="Pfam" id="PF00004">
    <property type="entry name" value="AAA"/>
    <property type="match status" value="1"/>
</dbReference>
<dbReference type="Pfam" id="PF22942">
    <property type="entry name" value="DUF7025"/>
    <property type="match status" value="1"/>
</dbReference>